<evidence type="ECO:0000259" key="3">
    <source>
        <dbReference type="PROSITE" id="PS51898"/>
    </source>
</evidence>
<dbReference type="RefSeq" id="XP_020909666.1">
    <property type="nucleotide sequence ID" value="XM_021054007.2"/>
</dbReference>
<dbReference type="AlphaFoldDB" id="A0A913XV65"/>
<feature type="domain" description="Tyr recombinase" evidence="3">
    <location>
        <begin position="179"/>
        <end position="387"/>
    </location>
</feature>
<dbReference type="InterPro" id="IPR013762">
    <property type="entry name" value="Integrase-like_cat_sf"/>
</dbReference>
<dbReference type="SUPFAM" id="SSF56349">
    <property type="entry name" value="DNA breaking-rejoining enzymes"/>
    <property type="match status" value="1"/>
</dbReference>
<proteinExistence type="predicted"/>
<feature type="compositionally biased region" description="Basic and acidic residues" evidence="2">
    <location>
        <begin position="165"/>
        <end position="180"/>
    </location>
</feature>
<dbReference type="InterPro" id="IPR052925">
    <property type="entry name" value="Phage_Integrase-like_Recomb"/>
</dbReference>
<dbReference type="OrthoDB" id="5959307at2759"/>
<evidence type="ECO:0000256" key="2">
    <source>
        <dbReference type="SAM" id="MobiDB-lite"/>
    </source>
</evidence>
<dbReference type="InterPro" id="IPR002104">
    <property type="entry name" value="Integrase_catalytic"/>
</dbReference>
<dbReference type="GO" id="GO:0003677">
    <property type="term" value="F:DNA binding"/>
    <property type="evidence" value="ECO:0007669"/>
    <property type="project" value="InterPro"/>
</dbReference>
<reference evidence="4" key="1">
    <citation type="submission" date="2022-11" db="UniProtKB">
        <authorList>
            <consortium name="EnsemblMetazoa"/>
        </authorList>
    </citation>
    <scope>IDENTIFICATION</scope>
</reference>
<dbReference type="KEGG" id="epa:110247555"/>
<keyword evidence="5" id="KW-1185">Reference proteome</keyword>
<dbReference type="GO" id="GO:0015074">
    <property type="term" value="P:DNA integration"/>
    <property type="evidence" value="ECO:0007669"/>
    <property type="project" value="InterPro"/>
</dbReference>
<name>A0A913XV65_EXADI</name>
<dbReference type="GO" id="GO:0006310">
    <property type="term" value="P:DNA recombination"/>
    <property type="evidence" value="ECO:0007669"/>
    <property type="project" value="UniProtKB-KW"/>
</dbReference>
<sequence>MKGLPEEMRISVHFCQAIFPLGSVSLQKNQGKSLDDETLRRYETRLMQLEAFAKSQEDMAVLFGEGKRPFLAATIVTFLQKKCETKGKKIGDLVCEGLSPPCLNGYKAAFRYWFAAFGHQGPYNETIMKDNAGNIIDVIPSGNPMESSVVKKTIKQLNKRAKRPSRADTRRGRKPYEPKKAPPFSLDDLEKMRNFCFKEEGLRGLWLWVITIFSFGLFLRGEEPLRLKVKHLKLPRNYNINSGKIPMRIDVKIPWSKADRKAKGVSLTLWANPIHHDLCPVRALIAWLFVSGVRKGYIFPRIKKNNLGVCNRSCHGVHNYRRRFSEMCQKLFGKNYTTHSIRRSAAQWAARCGADDSTIKRAGRWKSNTFELYTQDARAEVIKQHHDGNPVLDHTKWMFKPLR</sequence>
<dbReference type="Proteomes" id="UP000887567">
    <property type="component" value="Unplaced"/>
</dbReference>
<dbReference type="PANTHER" id="PTHR34605:SF3">
    <property type="entry name" value="P CELL-TYPE AGGLUTINATION PROTEIN MAP4-LIKE-RELATED"/>
    <property type="match status" value="1"/>
</dbReference>
<protein>
    <recommendedName>
        <fullName evidence="3">Tyr recombinase domain-containing protein</fullName>
    </recommendedName>
</protein>
<dbReference type="InterPro" id="IPR011010">
    <property type="entry name" value="DNA_brk_join_enz"/>
</dbReference>
<evidence type="ECO:0000256" key="1">
    <source>
        <dbReference type="ARBA" id="ARBA00023172"/>
    </source>
</evidence>
<dbReference type="EnsemblMetazoa" id="XM_021054007.2">
    <property type="protein sequence ID" value="XP_020909666.1"/>
    <property type="gene ID" value="LOC110247555"/>
</dbReference>
<dbReference type="PANTHER" id="PTHR34605">
    <property type="entry name" value="PHAGE_INTEGRASE DOMAIN-CONTAINING PROTEIN"/>
    <property type="match status" value="1"/>
</dbReference>
<dbReference type="GeneID" id="110247555"/>
<accession>A0A913XV65</accession>
<dbReference type="PROSITE" id="PS51898">
    <property type="entry name" value="TYR_RECOMBINASE"/>
    <property type="match status" value="1"/>
</dbReference>
<evidence type="ECO:0000313" key="5">
    <source>
        <dbReference type="Proteomes" id="UP000887567"/>
    </source>
</evidence>
<dbReference type="Gene3D" id="1.10.443.10">
    <property type="entry name" value="Intergrase catalytic core"/>
    <property type="match status" value="1"/>
</dbReference>
<evidence type="ECO:0000313" key="4">
    <source>
        <dbReference type="EnsemblMetazoa" id="XP_020909666.1"/>
    </source>
</evidence>
<keyword evidence="1" id="KW-0233">DNA recombination</keyword>
<feature type="region of interest" description="Disordered" evidence="2">
    <location>
        <begin position="157"/>
        <end position="182"/>
    </location>
</feature>
<organism evidence="4 5">
    <name type="scientific">Exaiptasia diaphana</name>
    <name type="common">Tropical sea anemone</name>
    <name type="synonym">Aiptasia pulchella</name>
    <dbReference type="NCBI Taxonomy" id="2652724"/>
    <lineage>
        <taxon>Eukaryota</taxon>
        <taxon>Metazoa</taxon>
        <taxon>Cnidaria</taxon>
        <taxon>Anthozoa</taxon>
        <taxon>Hexacorallia</taxon>
        <taxon>Actiniaria</taxon>
        <taxon>Aiptasiidae</taxon>
        <taxon>Exaiptasia</taxon>
    </lineage>
</organism>